<feature type="compositionally biased region" description="Basic and acidic residues" evidence="2">
    <location>
        <begin position="1"/>
        <end position="11"/>
    </location>
</feature>
<feature type="transmembrane region" description="Helical" evidence="3">
    <location>
        <begin position="44"/>
        <end position="63"/>
    </location>
</feature>
<keyword evidence="5" id="KW-1185">Reference proteome</keyword>
<evidence type="ECO:0000313" key="5">
    <source>
        <dbReference type="Proteomes" id="UP000319342"/>
    </source>
</evidence>
<keyword evidence="3" id="KW-0812">Transmembrane</keyword>
<keyword evidence="3" id="KW-1133">Transmembrane helix</keyword>
<accession>A0A518D149</accession>
<sequence>MQDEHGDERRATSRASHAATKDSPKATMSAAGTRPRWRTWLRRAVLLSGVLLAVLFVAGELYARRDADPVLLAGRERLAGASLTELEATGGWRTLDAKIEGDGDLVVHARLRLPPGDGPHPVAIVMGGERTGRAVVDLVQPEREVALLGLDYPYSKPDPKPSGIGPNVREGRLIHAAVWDVVPSALLALDWLETRADIDSERMVLVGGSLGALFAPAIAALDERVAAVGLLLGAGDLGALVAANLKAPFPLPQVGGWVATVLVAPLEPLDHIARIAPRPVLFVAGEGDERMPRALAERLHERCGEPKEIRWLDLGHVNVRDPKFHTEVLGEVVAWFDRVGVTSR</sequence>
<dbReference type="EMBL" id="CP036290">
    <property type="protein sequence ID" value="QDU85201.1"/>
    <property type="molecule type" value="Genomic_DNA"/>
</dbReference>
<evidence type="ECO:0000256" key="1">
    <source>
        <dbReference type="ARBA" id="ARBA00022801"/>
    </source>
</evidence>
<organism evidence="4 5">
    <name type="scientific">Rohdeia mirabilis</name>
    <dbReference type="NCBI Taxonomy" id="2528008"/>
    <lineage>
        <taxon>Bacteria</taxon>
        <taxon>Pseudomonadati</taxon>
        <taxon>Planctomycetota</taxon>
        <taxon>Planctomycetia</taxon>
        <taxon>Planctomycetia incertae sedis</taxon>
        <taxon>Rohdeia</taxon>
    </lineage>
</organism>
<dbReference type="InterPro" id="IPR050261">
    <property type="entry name" value="FrsA_esterase"/>
</dbReference>
<dbReference type="InterPro" id="IPR029058">
    <property type="entry name" value="AB_hydrolase_fold"/>
</dbReference>
<dbReference type="OrthoDB" id="9783926at2"/>
<protein>
    <submittedName>
        <fullName evidence="4">Alpha/beta hydrolase family protein</fullName>
    </submittedName>
</protein>
<keyword evidence="3" id="KW-0472">Membrane</keyword>
<reference evidence="4 5" key="1">
    <citation type="submission" date="2019-02" db="EMBL/GenBank/DDBJ databases">
        <title>Deep-cultivation of Planctomycetes and their phenomic and genomic characterization uncovers novel biology.</title>
        <authorList>
            <person name="Wiegand S."/>
            <person name="Jogler M."/>
            <person name="Boedeker C."/>
            <person name="Pinto D."/>
            <person name="Vollmers J."/>
            <person name="Rivas-Marin E."/>
            <person name="Kohn T."/>
            <person name="Peeters S.H."/>
            <person name="Heuer A."/>
            <person name="Rast P."/>
            <person name="Oberbeckmann S."/>
            <person name="Bunk B."/>
            <person name="Jeske O."/>
            <person name="Meyerdierks A."/>
            <person name="Storesund J.E."/>
            <person name="Kallscheuer N."/>
            <person name="Luecker S."/>
            <person name="Lage O.M."/>
            <person name="Pohl T."/>
            <person name="Merkel B.J."/>
            <person name="Hornburger P."/>
            <person name="Mueller R.-W."/>
            <person name="Bruemmer F."/>
            <person name="Labrenz M."/>
            <person name="Spormann A.M."/>
            <person name="Op den Camp H."/>
            <person name="Overmann J."/>
            <person name="Amann R."/>
            <person name="Jetten M.S.M."/>
            <person name="Mascher T."/>
            <person name="Medema M.H."/>
            <person name="Devos D.P."/>
            <person name="Kaster A.-K."/>
            <person name="Ovreas L."/>
            <person name="Rohde M."/>
            <person name="Galperin M.Y."/>
            <person name="Jogler C."/>
        </authorList>
    </citation>
    <scope>NUCLEOTIDE SEQUENCE [LARGE SCALE GENOMIC DNA]</scope>
    <source>
        <strain evidence="4 5">Pla163</strain>
    </source>
</reference>
<dbReference type="RefSeq" id="WP_145188129.1">
    <property type="nucleotide sequence ID" value="NZ_CP036290.1"/>
</dbReference>
<gene>
    <name evidence="4" type="ORF">Pla163_23290</name>
</gene>
<dbReference type="Proteomes" id="UP000319342">
    <property type="component" value="Chromosome"/>
</dbReference>
<dbReference type="PANTHER" id="PTHR22946">
    <property type="entry name" value="DIENELACTONE HYDROLASE DOMAIN-CONTAINING PROTEIN-RELATED"/>
    <property type="match status" value="1"/>
</dbReference>
<dbReference type="AlphaFoldDB" id="A0A518D149"/>
<proteinExistence type="predicted"/>
<evidence type="ECO:0000313" key="4">
    <source>
        <dbReference type="EMBL" id="QDU85201.1"/>
    </source>
</evidence>
<evidence type="ECO:0000256" key="2">
    <source>
        <dbReference type="SAM" id="MobiDB-lite"/>
    </source>
</evidence>
<keyword evidence="1 4" id="KW-0378">Hydrolase</keyword>
<dbReference type="SUPFAM" id="SSF53474">
    <property type="entry name" value="alpha/beta-Hydrolases"/>
    <property type="match status" value="1"/>
</dbReference>
<dbReference type="GO" id="GO:0052689">
    <property type="term" value="F:carboxylic ester hydrolase activity"/>
    <property type="evidence" value="ECO:0007669"/>
    <property type="project" value="UniProtKB-ARBA"/>
</dbReference>
<dbReference type="PANTHER" id="PTHR22946:SF9">
    <property type="entry name" value="POLYKETIDE TRANSFERASE AF380"/>
    <property type="match status" value="1"/>
</dbReference>
<dbReference type="Gene3D" id="3.40.50.1820">
    <property type="entry name" value="alpha/beta hydrolase"/>
    <property type="match status" value="1"/>
</dbReference>
<evidence type="ECO:0000256" key="3">
    <source>
        <dbReference type="SAM" id="Phobius"/>
    </source>
</evidence>
<feature type="region of interest" description="Disordered" evidence="2">
    <location>
        <begin position="1"/>
        <end position="33"/>
    </location>
</feature>
<name>A0A518D149_9BACT</name>